<dbReference type="InterPro" id="IPR009050">
    <property type="entry name" value="Globin-like_sf"/>
</dbReference>
<accession>A0A0M6ZUL3</accession>
<evidence type="ECO:0000256" key="1">
    <source>
        <dbReference type="ARBA" id="ARBA00022448"/>
    </source>
</evidence>
<organism evidence="6 7">
    <name type="scientific">Roseibium album</name>
    <dbReference type="NCBI Taxonomy" id="311410"/>
    <lineage>
        <taxon>Bacteria</taxon>
        <taxon>Pseudomonadati</taxon>
        <taxon>Pseudomonadota</taxon>
        <taxon>Alphaproteobacteria</taxon>
        <taxon>Hyphomicrobiales</taxon>
        <taxon>Stappiaceae</taxon>
        <taxon>Roseibium</taxon>
    </lineage>
</organism>
<dbReference type="OrthoDB" id="9795814at2"/>
<evidence type="ECO:0000256" key="3">
    <source>
        <dbReference type="ARBA" id="ARBA00022723"/>
    </source>
</evidence>
<keyword evidence="4 5" id="KW-0408">Iron</keyword>
<dbReference type="InterPro" id="IPR012292">
    <property type="entry name" value="Globin/Proto"/>
</dbReference>
<keyword evidence="1" id="KW-0813">Transport</keyword>
<keyword evidence="7" id="KW-1185">Reference proteome</keyword>
<dbReference type="GO" id="GO:0046872">
    <property type="term" value="F:metal ion binding"/>
    <property type="evidence" value="ECO:0007669"/>
    <property type="project" value="UniProtKB-KW"/>
</dbReference>
<protein>
    <submittedName>
        <fullName evidence="6">SynHb</fullName>
    </submittedName>
</protein>
<sequence length="122" mass="13838">MSKALFDKYGGFKSVSRVVMAFYDKILDSDQVGDYFDDIDMPKLIDHQTKFISSLLGGPVSYSDERLRRAHASLDLTHEDFDEVSRLLSETLAEHDFTPQDIDTVISEIEARRTCILSTGRS</sequence>
<dbReference type="Gene3D" id="1.10.490.10">
    <property type="entry name" value="Globins"/>
    <property type="match status" value="1"/>
</dbReference>
<evidence type="ECO:0000313" key="7">
    <source>
        <dbReference type="Proteomes" id="UP000049983"/>
    </source>
</evidence>
<evidence type="ECO:0000256" key="4">
    <source>
        <dbReference type="ARBA" id="ARBA00023004"/>
    </source>
</evidence>
<dbReference type="RefSeq" id="WP_055114937.1">
    <property type="nucleotide sequence ID" value="NZ_CANKXR010000002.1"/>
</dbReference>
<dbReference type="STRING" id="311410.LA5095_02254"/>
<dbReference type="GO" id="GO:0020037">
    <property type="term" value="F:heme binding"/>
    <property type="evidence" value="ECO:0007669"/>
    <property type="project" value="InterPro"/>
</dbReference>
<dbReference type="AlphaFoldDB" id="A0A0M6ZUL3"/>
<dbReference type="InterPro" id="IPR001486">
    <property type="entry name" value="Hemoglobin_trunc"/>
</dbReference>
<evidence type="ECO:0000256" key="5">
    <source>
        <dbReference type="PIRSR" id="PIRSR601486-1"/>
    </source>
</evidence>
<dbReference type="CDD" id="cd00454">
    <property type="entry name" value="TrHb1_N"/>
    <property type="match status" value="1"/>
</dbReference>
<evidence type="ECO:0000256" key="2">
    <source>
        <dbReference type="ARBA" id="ARBA00022617"/>
    </source>
</evidence>
<dbReference type="SUPFAM" id="SSF46458">
    <property type="entry name" value="Globin-like"/>
    <property type="match status" value="1"/>
</dbReference>
<gene>
    <name evidence="6" type="primary">glbN</name>
    <name evidence="6" type="ORF">LA5096_01110</name>
</gene>
<dbReference type="EMBL" id="CXWC01000002">
    <property type="protein sequence ID" value="CTQ66465.1"/>
    <property type="molecule type" value="Genomic_DNA"/>
</dbReference>
<dbReference type="Pfam" id="PF01152">
    <property type="entry name" value="Bac_globin"/>
    <property type="match status" value="1"/>
</dbReference>
<feature type="binding site" description="distal binding residue" evidence="5">
    <location>
        <position position="71"/>
    </location>
    <ligand>
        <name>heme</name>
        <dbReference type="ChEBI" id="CHEBI:30413"/>
    </ligand>
    <ligandPart>
        <name>Fe</name>
        <dbReference type="ChEBI" id="CHEBI:18248"/>
    </ligandPart>
</feature>
<dbReference type="GeneID" id="97668542"/>
<reference evidence="7" key="1">
    <citation type="submission" date="2015-07" db="EMBL/GenBank/DDBJ databases">
        <authorList>
            <person name="Rodrigo-Torres Lidia"/>
            <person name="Arahal R.David."/>
        </authorList>
    </citation>
    <scope>NUCLEOTIDE SEQUENCE [LARGE SCALE GENOMIC DNA]</scope>
    <source>
        <strain evidence="7">CECT 5096</strain>
    </source>
</reference>
<dbReference type="GO" id="GO:0019825">
    <property type="term" value="F:oxygen binding"/>
    <property type="evidence" value="ECO:0007669"/>
    <property type="project" value="InterPro"/>
</dbReference>
<name>A0A0M6ZUL3_9HYPH</name>
<feature type="binding site" description="distal binding residue" evidence="5">
    <location>
        <position position="47"/>
    </location>
    <ligand>
        <name>heme</name>
        <dbReference type="ChEBI" id="CHEBI:30413"/>
    </ligand>
    <ligandPart>
        <name>Fe</name>
        <dbReference type="ChEBI" id="CHEBI:18248"/>
    </ligandPart>
</feature>
<dbReference type="Proteomes" id="UP000049983">
    <property type="component" value="Unassembled WGS sequence"/>
</dbReference>
<evidence type="ECO:0000313" key="6">
    <source>
        <dbReference type="EMBL" id="CTQ66465.1"/>
    </source>
</evidence>
<keyword evidence="2 5" id="KW-0349">Heme</keyword>
<proteinExistence type="predicted"/>
<keyword evidence="3 5" id="KW-0479">Metal-binding</keyword>